<accession>A0A811ZST1</accession>
<name>A0A811ZST1_NYCPR</name>
<keyword evidence="6" id="KW-1185">Reference proteome</keyword>
<evidence type="ECO:0000256" key="3">
    <source>
        <dbReference type="ARBA" id="ARBA00022989"/>
    </source>
</evidence>
<dbReference type="AlphaFoldDB" id="A0A811ZST1"/>
<protein>
    <submittedName>
        <fullName evidence="5">(raccoon dog) hypothetical protein</fullName>
    </submittedName>
</protein>
<dbReference type="EMBL" id="CAJHUB010000775">
    <property type="protein sequence ID" value="CAD7691673.1"/>
    <property type="molecule type" value="Genomic_DNA"/>
</dbReference>
<comment type="caution">
    <text evidence="5">The sequence shown here is derived from an EMBL/GenBank/DDBJ whole genome shotgun (WGS) entry which is preliminary data.</text>
</comment>
<evidence type="ECO:0000256" key="2">
    <source>
        <dbReference type="ARBA" id="ARBA00022692"/>
    </source>
</evidence>
<dbReference type="SUPFAM" id="SSF48652">
    <property type="entry name" value="Tetraspanin"/>
    <property type="match status" value="1"/>
</dbReference>
<comment type="subcellular location">
    <subcellularLocation>
        <location evidence="1">Membrane</location>
        <topology evidence="1">Multi-pass membrane protein</topology>
    </subcellularLocation>
</comment>
<dbReference type="Proteomes" id="UP000645828">
    <property type="component" value="Unassembled WGS sequence"/>
</dbReference>
<evidence type="ECO:0000313" key="5">
    <source>
        <dbReference type="EMBL" id="CAD7691673.1"/>
    </source>
</evidence>
<keyword evidence="3" id="KW-1133">Transmembrane helix</keyword>
<evidence type="ECO:0000256" key="4">
    <source>
        <dbReference type="ARBA" id="ARBA00023136"/>
    </source>
</evidence>
<proteinExistence type="predicted"/>
<dbReference type="GO" id="GO:0016020">
    <property type="term" value="C:membrane"/>
    <property type="evidence" value="ECO:0007669"/>
    <property type="project" value="UniProtKB-SubCell"/>
</dbReference>
<keyword evidence="2" id="KW-0812">Transmembrane</keyword>
<dbReference type="Pfam" id="PF00335">
    <property type="entry name" value="Tetraspanin"/>
    <property type="match status" value="1"/>
</dbReference>
<evidence type="ECO:0000256" key="1">
    <source>
        <dbReference type="ARBA" id="ARBA00004141"/>
    </source>
</evidence>
<keyword evidence="4" id="KW-0472">Membrane</keyword>
<dbReference type="InterPro" id="IPR008952">
    <property type="entry name" value="Tetraspanin_EC2_sf"/>
</dbReference>
<sequence length="214" mass="24479">MPLFQTLQILLKEVENRNKWRAGARYSSKKKTGQPGWLGCLALLSAQGLSLETRDRWQRLPWIKDQLYFFINNIRPYRDDIDLQDLIDFIQKYPQCCGASGTDDWNLNIYFNYSDSNTNPEQKLEVDQQMVLCTKGCVPQFEKWLQDDLITVASILIGIALLHILGVCLAQDLVCDNEAVRTSWENPCNVAIRHQIDPLGDPPGFLTESTPYGP</sequence>
<dbReference type="Gene3D" id="1.10.1450.10">
    <property type="entry name" value="Tetraspanin"/>
    <property type="match status" value="1"/>
</dbReference>
<reference evidence="5" key="1">
    <citation type="submission" date="2020-12" db="EMBL/GenBank/DDBJ databases">
        <authorList>
            <consortium name="Molecular Ecology Group"/>
        </authorList>
    </citation>
    <scope>NUCLEOTIDE SEQUENCE</scope>
    <source>
        <strain evidence="5">TBG_1078</strain>
    </source>
</reference>
<dbReference type="InterPro" id="IPR018499">
    <property type="entry name" value="Tetraspanin/Peripherin"/>
</dbReference>
<gene>
    <name evidence="5" type="ORF">NYPRO_LOCUS24467</name>
</gene>
<evidence type="ECO:0000313" key="6">
    <source>
        <dbReference type="Proteomes" id="UP000645828"/>
    </source>
</evidence>
<organism evidence="5 6">
    <name type="scientific">Nyctereutes procyonoides</name>
    <name type="common">Raccoon dog</name>
    <name type="synonym">Canis procyonoides</name>
    <dbReference type="NCBI Taxonomy" id="34880"/>
    <lineage>
        <taxon>Eukaryota</taxon>
        <taxon>Metazoa</taxon>
        <taxon>Chordata</taxon>
        <taxon>Craniata</taxon>
        <taxon>Vertebrata</taxon>
        <taxon>Euteleostomi</taxon>
        <taxon>Mammalia</taxon>
        <taxon>Eutheria</taxon>
        <taxon>Laurasiatheria</taxon>
        <taxon>Carnivora</taxon>
        <taxon>Caniformia</taxon>
        <taxon>Canidae</taxon>
        <taxon>Nyctereutes</taxon>
    </lineage>
</organism>